<dbReference type="AlphaFoldDB" id="A0A2G8SU07"/>
<evidence type="ECO:0000256" key="1">
    <source>
        <dbReference type="ARBA" id="ARBA00022701"/>
    </source>
</evidence>
<dbReference type="GO" id="GO:0003777">
    <property type="term" value="F:microtubule motor activity"/>
    <property type="evidence" value="ECO:0007669"/>
    <property type="project" value="InterPro"/>
</dbReference>
<dbReference type="EMBL" id="AYKW01000001">
    <property type="protein sequence ID" value="PIL37193.1"/>
    <property type="molecule type" value="Genomic_DNA"/>
</dbReference>
<dbReference type="OrthoDB" id="3176171at2759"/>
<evidence type="ECO:0000313" key="7">
    <source>
        <dbReference type="Proteomes" id="UP000230002"/>
    </source>
</evidence>
<dbReference type="InterPro" id="IPR001752">
    <property type="entry name" value="Kinesin_motor_dom"/>
</dbReference>
<dbReference type="GO" id="GO:0005874">
    <property type="term" value="C:microtubule"/>
    <property type="evidence" value="ECO:0007669"/>
    <property type="project" value="UniProtKB-KW"/>
</dbReference>
<dbReference type="Gene3D" id="3.40.850.10">
    <property type="entry name" value="Kinesin motor domain"/>
    <property type="match status" value="1"/>
</dbReference>
<dbReference type="SUPFAM" id="SSF52540">
    <property type="entry name" value="P-loop containing nucleoside triphosphate hydrolases"/>
    <property type="match status" value="1"/>
</dbReference>
<dbReference type="Proteomes" id="UP000230002">
    <property type="component" value="Unassembled WGS sequence"/>
</dbReference>
<evidence type="ECO:0000256" key="2">
    <source>
        <dbReference type="ARBA" id="ARBA00023054"/>
    </source>
</evidence>
<keyword evidence="2" id="KW-0175">Coiled coil</keyword>
<accession>A0A2G8SU07</accession>
<dbReference type="InterPro" id="IPR036961">
    <property type="entry name" value="Kinesin_motor_dom_sf"/>
</dbReference>
<dbReference type="GO" id="GO:0005524">
    <property type="term" value="F:ATP binding"/>
    <property type="evidence" value="ECO:0007669"/>
    <property type="project" value="InterPro"/>
</dbReference>
<protein>
    <recommendedName>
        <fullName evidence="5">Kinesin motor domain-containing protein</fullName>
    </recommendedName>
</protein>
<name>A0A2G8SU07_9APHY</name>
<dbReference type="PANTHER" id="PTHR47968:SF13">
    <property type="entry name" value="KINESIN-LIKE PROTEIN KIF19 ISOFORM X1"/>
    <property type="match status" value="1"/>
</dbReference>
<dbReference type="InterPro" id="IPR027417">
    <property type="entry name" value="P-loop_NTPase"/>
</dbReference>
<dbReference type="PROSITE" id="PS50067">
    <property type="entry name" value="KINESIN_MOTOR_2"/>
    <property type="match status" value="1"/>
</dbReference>
<evidence type="ECO:0000256" key="3">
    <source>
        <dbReference type="ARBA" id="ARBA00023175"/>
    </source>
</evidence>
<gene>
    <name evidence="6" type="ORF">GSI_00886</name>
</gene>
<dbReference type="STRING" id="1077348.A0A2G8SU07"/>
<evidence type="ECO:0000259" key="5">
    <source>
        <dbReference type="PROSITE" id="PS50067"/>
    </source>
</evidence>
<comment type="caution">
    <text evidence="4">Lacks conserved residue(s) required for the propagation of feature annotation.</text>
</comment>
<evidence type="ECO:0000313" key="6">
    <source>
        <dbReference type="EMBL" id="PIL37193.1"/>
    </source>
</evidence>
<dbReference type="PANTHER" id="PTHR47968">
    <property type="entry name" value="CENTROMERE PROTEIN E"/>
    <property type="match status" value="1"/>
</dbReference>
<dbReference type="GO" id="GO:0007018">
    <property type="term" value="P:microtubule-based movement"/>
    <property type="evidence" value="ECO:0007669"/>
    <property type="project" value="InterPro"/>
</dbReference>
<evidence type="ECO:0000256" key="4">
    <source>
        <dbReference type="PROSITE-ProRule" id="PRU00283"/>
    </source>
</evidence>
<sequence length="114" mass="12795">MAAAGSITVAANTSTLRDIVQIVDDRVLTFDPVEKDQTRAFVERGFLPPGTKRYKDRRFIFDRVFRHDASQTDVYGATARPLLKNLLDGYNTTIFAYGVSISSIWLPAVAKRIQ</sequence>
<organism evidence="6 7">
    <name type="scientific">Ganoderma sinense ZZ0214-1</name>
    <dbReference type="NCBI Taxonomy" id="1077348"/>
    <lineage>
        <taxon>Eukaryota</taxon>
        <taxon>Fungi</taxon>
        <taxon>Dikarya</taxon>
        <taxon>Basidiomycota</taxon>
        <taxon>Agaricomycotina</taxon>
        <taxon>Agaricomycetes</taxon>
        <taxon>Polyporales</taxon>
        <taxon>Polyporaceae</taxon>
        <taxon>Ganoderma</taxon>
    </lineage>
</organism>
<reference evidence="6 7" key="1">
    <citation type="journal article" date="2015" name="Sci. Rep.">
        <title>Chromosome-level genome map provides insights into diverse defense mechanisms in the medicinal fungus Ganoderma sinense.</title>
        <authorList>
            <person name="Zhu Y."/>
            <person name="Xu J."/>
            <person name="Sun C."/>
            <person name="Zhou S."/>
            <person name="Xu H."/>
            <person name="Nelson D.R."/>
            <person name="Qian J."/>
            <person name="Song J."/>
            <person name="Luo H."/>
            <person name="Xiang L."/>
            <person name="Li Y."/>
            <person name="Xu Z."/>
            <person name="Ji A."/>
            <person name="Wang L."/>
            <person name="Lu S."/>
            <person name="Hayward A."/>
            <person name="Sun W."/>
            <person name="Li X."/>
            <person name="Schwartz D.C."/>
            <person name="Wang Y."/>
            <person name="Chen S."/>
        </authorList>
    </citation>
    <scope>NUCLEOTIDE SEQUENCE [LARGE SCALE GENOMIC DNA]</scope>
    <source>
        <strain evidence="6 7">ZZ0214-1</strain>
    </source>
</reference>
<comment type="caution">
    <text evidence="6">The sequence shown here is derived from an EMBL/GenBank/DDBJ whole genome shotgun (WGS) entry which is preliminary data.</text>
</comment>
<keyword evidence="3" id="KW-0505">Motor protein</keyword>
<dbReference type="InterPro" id="IPR027640">
    <property type="entry name" value="Kinesin-like_fam"/>
</dbReference>
<dbReference type="Pfam" id="PF00225">
    <property type="entry name" value="Kinesin"/>
    <property type="match status" value="1"/>
</dbReference>
<keyword evidence="7" id="KW-1185">Reference proteome</keyword>
<dbReference type="GO" id="GO:0008017">
    <property type="term" value="F:microtubule binding"/>
    <property type="evidence" value="ECO:0007669"/>
    <property type="project" value="InterPro"/>
</dbReference>
<proteinExistence type="inferred from homology"/>
<comment type="similarity">
    <text evidence="4">Belongs to the TRAFAC class myosin-kinesin ATPase superfamily. Kinesin family.</text>
</comment>
<keyword evidence="1" id="KW-0493">Microtubule</keyword>
<feature type="domain" description="Kinesin motor" evidence="5">
    <location>
        <begin position="6"/>
        <end position="114"/>
    </location>
</feature>